<organism evidence="1 2">
    <name type="scientific">Brotocaccenecus cirricatena</name>
    <dbReference type="NCBI Taxonomy" id="3064195"/>
    <lineage>
        <taxon>Bacteria</taxon>
        <taxon>Bacillati</taxon>
        <taxon>Bacillota</taxon>
        <taxon>Clostridia</taxon>
        <taxon>Eubacteriales</taxon>
        <taxon>Oscillospiraceae</taxon>
        <taxon>Brotocaccenecus</taxon>
    </lineage>
</organism>
<evidence type="ECO:0000313" key="2">
    <source>
        <dbReference type="Proteomes" id="UP001199319"/>
    </source>
</evidence>
<sequence>MKSTRVFKILSIALAAAVVFYFLVQGVRYLTNPYATTRVYTSTTEDAVEASGWLVREEETFRTDAGTLSPTREEGEKVGQGQVIAATYDSPGALEAVAQIQAKRLQLEQLEYALSSYLNPDAALKLDGSISDDIMALRKNLTDGDYTAASGDLSQLKAAIVKRSRAYTSSQEIKAEITAVQDEIDSLQAGLTGAANITAPRAGTYSAVCDGYESVLTPAGLDDLTPSALDKLTAGENNANVGKLIYGNTWYYAAAVTQEEAQRIAGCGNVSLRLTKGITDDIAATVHSVGPAEDGRCVVVLACREYLAETTQLRHQTAQIVLHSYTGLRLPSVCLRQQEDGTLGVYCAQGSFSRFKPVDMVYQGDDYVLVSVPQNTDGLDTLRPGDEVIMTGVTLDGSQILTGD</sequence>
<dbReference type="Proteomes" id="UP001199319">
    <property type="component" value="Unassembled WGS sequence"/>
</dbReference>
<reference evidence="1" key="1">
    <citation type="submission" date="2021-10" db="EMBL/GenBank/DDBJ databases">
        <title>Anaerobic single-cell dispensing facilitates the cultivation of human gut bacteria.</title>
        <authorList>
            <person name="Afrizal A."/>
        </authorList>
    </citation>
    <scope>NUCLEOTIDE SEQUENCE</scope>
    <source>
        <strain evidence="1">CLA-AA-H272</strain>
    </source>
</reference>
<accession>A0AAE3AE42</accession>
<comment type="caution">
    <text evidence="1">The sequence shown here is derived from an EMBL/GenBank/DDBJ whole genome shotgun (WGS) entry which is preliminary data.</text>
</comment>
<evidence type="ECO:0000313" key="1">
    <source>
        <dbReference type="EMBL" id="MCC2128291.1"/>
    </source>
</evidence>
<dbReference type="AlphaFoldDB" id="A0AAE3AE42"/>
<protein>
    <recommendedName>
        <fullName evidence="3">HlyD family secretion protein</fullName>
    </recommendedName>
</protein>
<evidence type="ECO:0008006" key="3">
    <source>
        <dbReference type="Google" id="ProtNLM"/>
    </source>
</evidence>
<gene>
    <name evidence="1" type="ORF">LKD37_01940</name>
</gene>
<proteinExistence type="predicted"/>
<dbReference type="RefSeq" id="WP_302927697.1">
    <property type="nucleotide sequence ID" value="NZ_JAJEPW010000003.1"/>
</dbReference>
<keyword evidence="2" id="KW-1185">Reference proteome</keyword>
<dbReference type="EMBL" id="JAJEPW010000003">
    <property type="protein sequence ID" value="MCC2128291.1"/>
    <property type="molecule type" value="Genomic_DNA"/>
</dbReference>
<name>A0AAE3AE42_9FIRM</name>